<gene>
    <name evidence="2" type="ORF">EZS28_030476</name>
</gene>
<reference evidence="2 3" key="1">
    <citation type="submission" date="2019-03" db="EMBL/GenBank/DDBJ databases">
        <title>Single cell metagenomics reveals metabolic interactions within the superorganism composed of flagellate Streblomastix strix and complex community of Bacteroidetes bacteria on its surface.</title>
        <authorList>
            <person name="Treitli S.C."/>
            <person name="Kolisko M."/>
            <person name="Husnik F."/>
            <person name="Keeling P."/>
            <person name="Hampl V."/>
        </authorList>
    </citation>
    <scope>NUCLEOTIDE SEQUENCE [LARGE SCALE GENOMIC DNA]</scope>
    <source>
        <strain evidence="2">ST1C</strain>
    </source>
</reference>
<evidence type="ECO:0000313" key="2">
    <source>
        <dbReference type="EMBL" id="KAA6373997.1"/>
    </source>
</evidence>
<evidence type="ECO:0000256" key="1">
    <source>
        <dbReference type="SAM" id="MobiDB-lite"/>
    </source>
</evidence>
<comment type="caution">
    <text evidence="2">The sequence shown here is derived from an EMBL/GenBank/DDBJ whole genome shotgun (WGS) entry which is preliminary data.</text>
</comment>
<feature type="compositionally biased region" description="Basic and acidic residues" evidence="1">
    <location>
        <begin position="100"/>
        <end position="113"/>
    </location>
</feature>
<feature type="region of interest" description="Disordered" evidence="1">
    <location>
        <begin position="98"/>
        <end position="121"/>
    </location>
</feature>
<sequence>MKPIEYEYDGMPYQVRPTMWNKGTRQHKAKCHFKTYQPIFLANCKKPKQCLVPALADTASIFFFLVVRRTRSLFFQFFARTIGAPFLEQIKTNCQFQRTKGREQGRVEPRHSTEQWGDQTH</sequence>
<dbReference type="EMBL" id="SNRW01012305">
    <property type="protein sequence ID" value="KAA6373997.1"/>
    <property type="molecule type" value="Genomic_DNA"/>
</dbReference>
<dbReference type="Proteomes" id="UP000324800">
    <property type="component" value="Unassembled WGS sequence"/>
</dbReference>
<name>A0A5J4UUD1_9EUKA</name>
<evidence type="ECO:0000313" key="3">
    <source>
        <dbReference type="Proteomes" id="UP000324800"/>
    </source>
</evidence>
<dbReference type="AlphaFoldDB" id="A0A5J4UUD1"/>
<accession>A0A5J4UUD1</accession>
<organism evidence="2 3">
    <name type="scientific">Streblomastix strix</name>
    <dbReference type="NCBI Taxonomy" id="222440"/>
    <lineage>
        <taxon>Eukaryota</taxon>
        <taxon>Metamonada</taxon>
        <taxon>Preaxostyla</taxon>
        <taxon>Oxymonadida</taxon>
        <taxon>Streblomastigidae</taxon>
        <taxon>Streblomastix</taxon>
    </lineage>
</organism>
<proteinExistence type="predicted"/>
<protein>
    <submittedName>
        <fullName evidence="2">Uncharacterized protein</fullName>
    </submittedName>
</protein>